<organism evidence="3 4">
    <name type="scientific">Colletotrichum noveboracense</name>
    <dbReference type="NCBI Taxonomy" id="2664923"/>
    <lineage>
        <taxon>Eukaryota</taxon>
        <taxon>Fungi</taxon>
        <taxon>Dikarya</taxon>
        <taxon>Ascomycota</taxon>
        <taxon>Pezizomycotina</taxon>
        <taxon>Sordariomycetes</taxon>
        <taxon>Hypocreomycetidae</taxon>
        <taxon>Glomerellales</taxon>
        <taxon>Glomerellaceae</taxon>
        <taxon>Colletotrichum</taxon>
        <taxon>Colletotrichum gloeosporioides species complex</taxon>
    </lineage>
</organism>
<dbReference type="GO" id="GO:0006808">
    <property type="term" value="P:regulation of nitrogen utilization"/>
    <property type="evidence" value="ECO:0007669"/>
    <property type="project" value="TreeGrafter"/>
</dbReference>
<dbReference type="EMBL" id="CAMGZC010000435">
    <property type="protein sequence ID" value="CAI0647446.1"/>
    <property type="molecule type" value="Genomic_DNA"/>
</dbReference>
<evidence type="ECO:0000256" key="1">
    <source>
        <dbReference type="SAM" id="MobiDB-lite"/>
    </source>
</evidence>
<name>A0A9W4WJM7_9PEZI</name>
<feature type="region of interest" description="Disordered" evidence="1">
    <location>
        <begin position="38"/>
        <end position="73"/>
    </location>
</feature>
<dbReference type="PANTHER" id="PTHR28014">
    <property type="entry name" value="NEGATIVE REGULATOR OF RAS-CAMP PATHWAY"/>
    <property type="match status" value="1"/>
</dbReference>
<protein>
    <recommendedName>
        <fullName evidence="2">DUF3295 domain-containing protein</fullName>
    </recommendedName>
</protein>
<evidence type="ECO:0000313" key="3">
    <source>
        <dbReference type="EMBL" id="CAI0647446.1"/>
    </source>
</evidence>
<reference evidence="3" key="1">
    <citation type="submission" date="2022-08" db="EMBL/GenBank/DDBJ databases">
        <authorList>
            <person name="Giroux E."/>
            <person name="Giroux E."/>
        </authorList>
    </citation>
    <scope>NUCLEOTIDE SEQUENCE</scope>
    <source>
        <strain evidence="3">H1091258</strain>
    </source>
</reference>
<gene>
    <name evidence="3" type="ORF">CGXH109_LOCUS65802</name>
</gene>
<feature type="compositionally biased region" description="Polar residues" evidence="1">
    <location>
        <begin position="138"/>
        <end position="148"/>
    </location>
</feature>
<dbReference type="InterPro" id="IPR021711">
    <property type="entry name" value="DUF3295"/>
</dbReference>
<dbReference type="Proteomes" id="UP001152533">
    <property type="component" value="Unassembled WGS sequence"/>
</dbReference>
<feature type="region of interest" description="Disordered" evidence="1">
    <location>
        <begin position="109"/>
        <end position="173"/>
    </location>
</feature>
<feature type="domain" description="DUF3295" evidence="2">
    <location>
        <begin position="48"/>
        <end position="253"/>
    </location>
</feature>
<dbReference type="Pfam" id="PF11702">
    <property type="entry name" value="DUF3295"/>
    <property type="match status" value="1"/>
</dbReference>
<accession>A0A9W4WJM7</accession>
<dbReference type="GO" id="GO:0000122">
    <property type="term" value="P:negative regulation of transcription by RNA polymerase II"/>
    <property type="evidence" value="ECO:0007669"/>
    <property type="project" value="TreeGrafter"/>
</dbReference>
<keyword evidence="4" id="KW-1185">Reference proteome</keyword>
<proteinExistence type="predicted"/>
<evidence type="ECO:0000259" key="2">
    <source>
        <dbReference type="Pfam" id="PF11702"/>
    </source>
</evidence>
<dbReference type="PANTHER" id="PTHR28014:SF1">
    <property type="entry name" value="NEGATIVE REGULATOR OF RAS-CAMP PATHWAY"/>
    <property type="match status" value="1"/>
</dbReference>
<dbReference type="GO" id="GO:0005737">
    <property type="term" value="C:cytoplasm"/>
    <property type="evidence" value="ECO:0007669"/>
    <property type="project" value="TreeGrafter"/>
</dbReference>
<dbReference type="GO" id="GO:0031930">
    <property type="term" value="P:mitochondria-nucleus signaling pathway"/>
    <property type="evidence" value="ECO:0007669"/>
    <property type="project" value="TreeGrafter"/>
</dbReference>
<dbReference type="InterPro" id="IPR053043">
    <property type="entry name" value="Ras-cAMP_regulatory"/>
</dbReference>
<comment type="caution">
    <text evidence="3">The sequence shown here is derived from an EMBL/GenBank/DDBJ whole genome shotgun (WGS) entry which is preliminary data.</text>
</comment>
<feature type="compositionally biased region" description="Low complexity" evidence="1">
    <location>
        <begin position="114"/>
        <end position="124"/>
    </location>
</feature>
<sequence>MRYGAVVVDESFASLPPLELFQKLAFRRILHLLMLPGKGAGSGESPRSSTDHVDDSAIDDADDSSDWEDSIEDRNKSSIDEKTFFQRVDSKPNLTSRRSLITLMIDQEARTGHSAHPSLAASPSDSDDPPLMMKRGSRSSPLKSTTEVPRSAAQPIPTTASHSHLQVALTPRTTRRNMLATELTESLRRVLLWERQQVSSTANAVLKCRHISYEVANLKQYPEKAYIDKEEDFIDVPQYYYNHYFNGYHSRGW</sequence>
<dbReference type="AlphaFoldDB" id="A0A9W4WJM7"/>
<feature type="compositionally biased region" description="Acidic residues" evidence="1">
    <location>
        <begin position="56"/>
        <end position="71"/>
    </location>
</feature>
<evidence type="ECO:0000313" key="4">
    <source>
        <dbReference type="Proteomes" id="UP001152533"/>
    </source>
</evidence>